<evidence type="ECO:0000256" key="1">
    <source>
        <dbReference type="SAM" id="MobiDB-lite"/>
    </source>
</evidence>
<keyword evidence="3" id="KW-1185">Reference proteome</keyword>
<gene>
    <name evidence="2" type="ORF">TNIN_124591</name>
</gene>
<dbReference type="EMBL" id="BMAV01011264">
    <property type="protein sequence ID" value="GFY57017.1"/>
    <property type="molecule type" value="Genomic_DNA"/>
</dbReference>
<name>A0A8X7C8A1_9ARAC</name>
<dbReference type="AlphaFoldDB" id="A0A8X7C8A1"/>
<reference evidence="2" key="1">
    <citation type="submission" date="2020-08" db="EMBL/GenBank/DDBJ databases">
        <title>Multicomponent nature underlies the extraordinary mechanical properties of spider dragline silk.</title>
        <authorList>
            <person name="Kono N."/>
            <person name="Nakamura H."/>
            <person name="Mori M."/>
            <person name="Yoshida Y."/>
            <person name="Ohtoshi R."/>
            <person name="Malay A.D."/>
            <person name="Moran D.A.P."/>
            <person name="Tomita M."/>
            <person name="Numata K."/>
            <person name="Arakawa K."/>
        </authorList>
    </citation>
    <scope>NUCLEOTIDE SEQUENCE</scope>
</reference>
<protein>
    <submittedName>
        <fullName evidence="2">Uncharacterized protein</fullName>
    </submittedName>
</protein>
<accession>A0A8X7C8A1</accession>
<proteinExistence type="predicted"/>
<feature type="region of interest" description="Disordered" evidence="1">
    <location>
        <begin position="13"/>
        <end position="34"/>
    </location>
</feature>
<organism evidence="2 3">
    <name type="scientific">Trichonephila inaurata madagascariensis</name>
    <dbReference type="NCBI Taxonomy" id="2747483"/>
    <lineage>
        <taxon>Eukaryota</taxon>
        <taxon>Metazoa</taxon>
        <taxon>Ecdysozoa</taxon>
        <taxon>Arthropoda</taxon>
        <taxon>Chelicerata</taxon>
        <taxon>Arachnida</taxon>
        <taxon>Araneae</taxon>
        <taxon>Araneomorphae</taxon>
        <taxon>Entelegynae</taxon>
        <taxon>Araneoidea</taxon>
        <taxon>Nephilidae</taxon>
        <taxon>Trichonephila</taxon>
        <taxon>Trichonephila inaurata</taxon>
    </lineage>
</organism>
<evidence type="ECO:0000313" key="3">
    <source>
        <dbReference type="Proteomes" id="UP000886998"/>
    </source>
</evidence>
<dbReference type="Proteomes" id="UP000886998">
    <property type="component" value="Unassembled WGS sequence"/>
</dbReference>
<sequence length="138" mass="14766">MFRPVVLLSTKESVSREASDGARPSVGSPRVSPPMDVTAANAAVGRPGVHNLKSAKTSAACSQCSLCLPLYGVYRAVGTASRRSRLKVALGFPMWLAPLCRNVYALKPYFQVQNLIPSTATSGVKPEKPTRHKKAISQ</sequence>
<comment type="caution">
    <text evidence="2">The sequence shown here is derived from an EMBL/GenBank/DDBJ whole genome shotgun (WGS) entry which is preliminary data.</text>
</comment>
<evidence type="ECO:0000313" key="2">
    <source>
        <dbReference type="EMBL" id="GFY57017.1"/>
    </source>
</evidence>
<feature type="compositionally biased region" description="Low complexity" evidence="1">
    <location>
        <begin position="23"/>
        <end position="34"/>
    </location>
</feature>